<proteinExistence type="predicted"/>
<dbReference type="EMBL" id="BAAFRS010000093">
    <property type="protein sequence ID" value="GAB1222107.1"/>
    <property type="molecule type" value="Genomic_DNA"/>
</dbReference>
<evidence type="ECO:0000313" key="4">
    <source>
        <dbReference type="Proteomes" id="UP001628156"/>
    </source>
</evidence>
<keyword evidence="4" id="KW-1185">Reference proteome</keyword>
<comment type="caution">
    <text evidence="1">The sequence shown here is derived from an EMBL/GenBank/DDBJ whole genome shotgun (WGS) entry which is preliminary data.</text>
</comment>
<evidence type="ECO:0000313" key="3">
    <source>
        <dbReference type="EMBL" id="GAB1226441.1"/>
    </source>
</evidence>
<name>A0ABQ0DEH6_9EUKA</name>
<gene>
    <name evidence="1" type="ORF">ENUP19_0072G0023</name>
    <name evidence="2" type="ORF">ENUP19_0093G0028</name>
    <name evidence="3" type="ORF">ENUP19_0293G0001</name>
</gene>
<sequence>MTTLKDILITLAGYEIDQPSLEEAIKLQKQIGNLIPSIHEEHQKRLIKHAYWKIVWIINTLAPWDNKN</sequence>
<protein>
    <submittedName>
        <fullName evidence="1">Uncharacterized protein</fullName>
    </submittedName>
</protein>
<dbReference type="Proteomes" id="UP001628156">
    <property type="component" value="Unassembled WGS sequence"/>
</dbReference>
<evidence type="ECO:0000313" key="1">
    <source>
        <dbReference type="EMBL" id="GAB1221251.1"/>
    </source>
</evidence>
<organism evidence="1 4">
    <name type="scientific">Entamoeba nuttalli</name>
    <dbReference type="NCBI Taxonomy" id="412467"/>
    <lineage>
        <taxon>Eukaryota</taxon>
        <taxon>Amoebozoa</taxon>
        <taxon>Evosea</taxon>
        <taxon>Archamoebae</taxon>
        <taxon>Mastigamoebida</taxon>
        <taxon>Entamoebidae</taxon>
        <taxon>Entamoeba</taxon>
    </lineage>
</organism>
<reference evidence="1" key="2">
    <citation type="submission" date="2024-08" db="EMBL/GenBank/DDBJ databases">
        <title>Draft genome assembly of Entamoeba nuttalli using a combination of long-read and short-read sequencing data.</title>
        <authorList>
            <person name="Tanaka M."/>
            <person name="Tachibana H."/>
        </authorList>
    </citation>
    <scope>NUCLEOTIDE SEQUENCE</scope>
    <source>
        <strain evidence="1">P19-061405</strain>
    </source>
</reference>
<dbReference type="EMBL" id="BAAFRS010000293">
    <property type="protein sequence ID" value="GAB1226441.1"/>
    <property type="molecule type" value="Genomic_DNA"/>
</dbReference>
<reference evidence="1 4" key="1">
    <citation type="journal article" date="2019" name="PLoS Negl. Trop. Dis.">
        <title>Whole genome sequencing of Entamoeba nuttalli reveals mammalian host-related molecular signatures and a novel octapeptide-repeat surface protein.</title>
        <authorList>
            <person name="Tanaka M."/>
            <person name="Makiuchi T."/>
            <person name="Komiyama T."/>
            <person name="Shiina T."/>
            <person name="Osaki K."/>
            <person name="Tachibana H."/>
        </authorList>
    </citation>
    <scope>NUCLEOTIDE SEQUENCE [LARGE SCALE GENOMIC DNA]</scope>
    <source>
        <strain evidence="1 4">P19-061405</strain>
    </source>
</reference>
<dbReference type="EMBL" id="BAAFRS010000072">
    <property type="protein sequence ID" value="GAB1221251.1"/>
    <property type="molecule type" value="Genomic_DNA"/>
</dbReference>
<evidence type="ECO:0000313" key="2">
    <source>
        <dbReference type="EMBL" id="GAB1222107.1"/>
    </source>
</evidence>
<accession>A0ABQ0DEH6</accession>